<dbReference type="SUPFAM" id="SSF52540">
    <property type="entry name" value="P-loop containing nucleoside triphosphate hydrolases"/>
    <property type="match status" value="1"/>
</dbReference>
<dbReference type="EMBL" id="HBIU01019507">
    <property type="protein sequence ID" value="CAE0630366.1"/>
    <property type="molecule type" value="Transcribed_RNA"/>
</dbReference>
<protein>
    <recommendedName>
        <fullName evidence="3">Protein-tyrosine sulfotransferase</fullName>
    </recommendedName>
</protein>
<proteinExistence type="predicted"/>
<gene>
    <name evidence="2" type="ORF">HAKA00212_LOCUS9062</name>
</gene>
<dbReference type="Gene3D" id="3.40.50.300">
    <property type="entry name" value="P-loop containing nucleotide triphosphate hydrolases"/>
    <property type="match status" value="1"/>
</dbReference>
<evidence type="ECO:0008006" key="3">
    <source>
        <dbReference type="Google" id="ProtNLM"/>
    </source>
</evidence>
<evidence type="ECO:0000256" key="1">
    <source>
        <dbReference type="SAM" id="MobiDB-lite"/>
    </source>
</evidence>
<dbReference type="InterPro" id="IPR027417">
    <property type="entry name" value="P-loop_NTPase"/>
</dbReference>
<accession>A0A7S3XRV5</accession>
<reference evidence="2" key="1">
    <citation type="submission" date="2021-01" db="EMBL/GenBank/DDBJ databases">
        <authorList>
            <person name="Corre E."/>
            <person name="Pelletier E."/>
            <person name="Niang G."/>
            <person name="Scheremetjew M."/>
            <person name="Finn R."/>
            <person name="Kale V."/>
            <person name="Holt S."/>
            <person name="Cochrane G."/>
            <person name="Meng A."/>
            <person name="Brown T."/>
            <person name="Cohen L."/>
        </authorList>
    </citation>
    <scope>NUCLEOTIDE SEQUENCE</scope>
    <source>
        <strain evidence="2">CCMP3107</strain>
    </source>
</reference>
<evidence type="ECO:0000313" key="2">
    <source>
        <dbReference type="EMBL" id="CAE0630366.1"/>
    </source>
</evidence>
<organism evidence="2">
    <name type="scientific">Heterosigma akashiwo</name>
    <name type="common">Chromophytic alga</name>
    <name type="synonym">Heterosigma carterae</name>
    <dbReference type="NCBI Taxonomy" id="2829"/>
    <lineage>
        <taxon>Eukaryota</taxon>
        <taxon>Sar</taxon>
        <taxon>Stramenopiles</taxon>
        <taxon>Ochrophyta</taxon>
        <taxon>Raphidophyceae</taxon>
        <taxon>Chattonellales</taxon>
        <taxon>Chattonellaceae</taxon>
        <taxon>Heterosigma</taxon>
    </lineage>
</organism>
<feature type="region of interest" description="Disordered" evidence="1">
    <location>
        <begin position="222"/>
        <end position="246"/>
    </location>
</feature>
<sequence>MLGEWVLYRINEPQKLKDVARVQDRFEFQFCQVAHVLHTEEPYRMAFFKDLISASGCDNHREHKRMNWDQAEQYLESQRAENKVIPPTGFLHHEARCGSTLVTNILASNPRAIAYSEPPAVVNAGGKVCRDCPREIRVRLLQLAVGLMGLSAKHDYVFFKLMPSNMLEADLFKEAFPTTPYIWIHRDPVGVMMSQLKVERPPDHNAFNDQSLPGMPMLQAGARHRGGKRGGLPAPPSKGGNVGGLPPCLRRLKEVDDSLGIALKSKEEMPSREEYCAEYLAVTSRAAVEAMATDPLGMPVAYEQEPDLATHVIDFLLPMFFGVQLDEDARQRAVVVSRSYSKGSRFRRVEDGGSYAGDVAKKRDAAWPNLVAEAGEHTRGVYERLVAMEREKVVALRQLSAGRGWLGQPR</sequence>
<dbReference type="AlphaFoldDB" id="A0A7S3XRV5"/>
<name>A0A7S3XRV5_HETAK</name>
<dbReference type="Pfam" id="PF13469">
    <property type="entry name" value="Sulfotransfer_3"/>
    <property type="match status" value="1"/>
</dbReference>